<reference evidence="1 2" key="1">
    <citation type="submission" date="2023-05" db="EMBL/GenBank/DDBJ databases">
        <title>Gordonibacter KGMB12511T sp. nov., isolated from faeces of healthy Korean.</title>
        <authorList>
            <person name="Kim H.S."/>
            <person name="Kim J.-S."/>
            <person name="Suh M.K."/>
            <person name="Eom M.K."/>
            <person name="Do H.E."/>
            <person name="Lee J.-S."/>
        </authorList>
    </citation>
    <scope>NUCLEOTIDE SEQUENCE [LARGE SCALE GENOMIC DNA]</scope>
    <source>
        <strain evidence="1 2">KGMB12511</strain>
    </source>
</reference>
<organism evidence="1 2">
    <name type="scientific">Gordonibacter faecis</name>
    <dbReference type="NCBI Taxonomy" id="3047475"/>
    <lineage>
        <taxon>Bacteria</taxon>
        <taxon>Bacillati</taxon>
        <taxon>Actinomycetota</taxon>
        <taxon>Coriobacteriia</taxon>
        <taxon>Eggerthellales</taxon>
        <taxon>Eggerthellaceae</taxon>
        <taxon>Gordonibacter</taxon>
    </lineage>
</organism>
<evidence type="ECO:0000313" key="2">
    <source>
        <dbReference type="Proteomes" id="UP001232750"/>
    </source>
</evidence>
<protein>
    <submittedName>
        <fullName evidence="1">Type II toxin-antitoxin system RelE/ParE family toxin</fullName>
    </submittedName>
</protein>
<name>A0ABT7DNJ5_9ACTN</name>
<proteinExistence type="predicted"/>
<dbReference type="Proteomes" id="UP001232750">
    <property type="component" value="Unassembled WGS sequence"/>
</dbReference>
<dbReference type="InterPro" id="IPR009241">
    <property type="entry name" value="HigB-like"/>
</dbReference>
<sequence length="118" mass="13629">MDEFTLVFYARKDGTRPMDGFLDELEPKLRAKTVVDLQALREGALVLREPHAKAMGKGLFELRVRQGSDLVRVFYFFFSGRRIVVTNGFVKKSRKTPKVELARALKYKADWEERFGNG</sequence>
<gene>
    <name evidence="1" type="ORF">QNJ86_09215</name>
</gene>
<comment type="caution">
    <text evidence="1">The sequence shown here is derived from an EMBL/GenBank/DDBJ whole genome shotgun (WGS) entry which is preliminary data.</text>
</comment>
<keyword evidence="2" id="KW-1185">Reference proteome</keyword>
<dbReference type="Pfam" id="PF05973">
    <property type="entry name" value="Gp49"/>
    <property type="match status" value="1"/>
</dbReference>
<evidence type="ECO:0000313" key="1">
    <source>
        <dbReference type="EMBL" id="MDJ1650977.1"/>
    </source>
</evidence>
<accession>A0ABT7DNJ5</accession>
<dbReference type="RefSeq" id="WP_283832319.1">
    <property type="nucleotide sequence ID" value="NZ_JASJEU010000018.1"/>
</dbReference>
<dbReference type="EMBL" id="JASJEU010000018">
    <property type="protein sequence ID" value="MDJ1650977.1"/>
    <property type="molecule type" value="Genomic_DNA"/>
</dbReference>